<feature type="signal peptide" evidence="1">
    <location>
        <begin position="1"/>
        <end position="19"/>
    </location>
</feature>
<reference evidence="2" key="2">
    <citation type="submission" date="2021-02" db="EMBL/GenBank/DDBJ databases">
        <title>Aspergillus puulaauensis MK2 genome sequence.</title>
        <authorList>
            <person name="Futagami T."/>
            <person name="Mori K."/>
            <person name="Kadooka C."/>
            <person name="Tanaka T."/>
        </authorList>
    </citation>
    <scope>NUCLEOTIDE SEQUENCE</scope>
    <source>
        <strain evidence="2">MK2</strain>
    </source>
</reference>
<reference evidence="2" key="1">
    <citation type="submission" date="2021-01" db="EMBL/GenBank/DDBJ databases">
        <authorList>
            <consortium name="Aspergillus puulaauensis MK2 genome sequencing consortium"/>
            <person name="Kazuki M."/>
            <person name="Futagami T."/>
        </authorList>
    </citation>
    <scope>NUCLEOTIDE SEQUENCE</scope>
    <source>
        <strain evidence="2">MK2</strain>
    </source>
</reference>
<evidence type="ECO:0000313" key="2">
    <source>
        <dbReference type="EMBL" id="BCS19356.1"/>
    </source>
</evidence>
<keyword evidence="3" id="KW-1185">Reference proteome</keyword>
<dbReference type="KEGG" id="apuu:APUU_12184A"/>
<dbReference type="GeneID" id="64969361"/>
<sequence length="136" mass="14988">MRFSTFGILCSLLVLPALATPVEVTDSSSLVARVNKADAEFITKRCCINCDNPYASCLNNDKREAVATEEEALFGPQKRCCINCDNPNARCKRDESPANWPSKRCCINCDNPYASCLTKDNREAVDSLEEAVEGDN</sequence>
<dbReference type="AlphaFoldDB" id="A0A7R7XDU3"/>
<dbReference type="EMBL" id="AP024443">
    <property type="protein sequence ID" value="BCS19356.1"/>
    <property type="molecule type" value="Genomic_DNA"/>
</dbReference>
<feature type="chain" id="PRO_5031226151" evidence="1">
    <location>
        <begin position="20"/>
        <end position="136"/>
    </location>
</feature>
<dbReference type="OrthoDB" id="4462505at2759"/>
<evidence type="ECO:0000313" key="3">
    <source>
        <dbReference type="Proteomes" id="UP000654913"/>
    </source>
</evidence>
<name>A0A7R7XDU3_9EURO</name>
<accession>A0A7R7XDU3</accession>
<gene>
    <name evidence="2" type="ORF">APUU_12184A</name>
</gene>
<dbReference type="RefSeq" id="XP_041551550.1">
    <property type="nucleotide sequence ID" value="XM_041698357.1"/>
</dbReference>
<organism evidence="2 3">
    <name type="scientific">Aspergillus puulaauensis</name>
    <dbReference type="NCBI Taxonomy" id="1220207"/>
    <lineage>
        <taxon>Eukaryota</taxon>
        <taxon>Fungi</taxon>
        <taxon>Dikarya</taxon>
        <taxon>Ascomycota</taxon>
        <taxon>Pezizomycotina</taxon>
        <taxon>Eurotiomycetes</taxon>
        <taxon>Eurotiomycetidae</taxon>
        <taxon>Eurotiales</taxon>
        <taxon>Aspergillaceae</taxon>
        <taxon>Aspergillus</taxon>
    </lineage>
</organism>
<keyword evidence="1" id="KW-0732">Signal</keyword>
<evidence type="ECO:0000256" key="1">
    <source>
        <dbReference type="SAM" id="SignalP"/>
    </source>
</evidence>
<proteinExistence type="predicted"/>
<dbReference type="Proteomes" id="UP000654913">
    <property type="component" value="Chromosome 1"/>
</dbReference>
<protein>
    <submittedName>
        <fullName evidence="2">Uncharacterized protein</fullName>
    </submittedName>
</protein>